<name>A0A8D9DV05_9HEMI</name>
<keyword evidence="1" id="KW-0472">Membrane</keyword>
<dbReference type="AlphaFoldDB" id="A0A8D9DV05"/>
<feature type="transmembrane region" description="Helical" evidence="1">
    <location>
        <begin position="123"/>
        <end position="147"/>
    </location>
</feature>
<reference evidence="2" key="1">
    <citation type="submission" date="2021-05" db="EMBL/GenBank/DDBJ databases">
        <authorList>
            <person name="Alioto T."/>
            <person name="Alioto T."/>
            <person name="Gomez Garrido J."/>
        </authorList>
    </citation>
    <scope>NUCLEOTIDE SEQUENCE</scope>
</reference>
<dbReference type="EMBL" id="HBUF01381244">
    <property type="protein sequence ID" value="CAG6730346.1"/>
    <property type="molecule type" value="Transcribed_RNA"/>
</dbReference>
<organism evidence="2">
    <name type="scientific">Cacopsylla melanoneura</name>
    <dbReference type="NCBI Taxonomy" id="428564"/>
    <lineage>
        <taxon>Eukaryota</taxon>
        <taxon>Metazoa</taxon>
        <taxon>Ecdysozoa</taxon>
        <taxon>Arthropoda</taxon>
        <taxon>Hexapoda</taxon>
        <taxon>Insecta</taxon>
        <taxon>Pterygota</taxon>
        <taxon>Neoptera</taxon>
        <taxon>Paraneoptera</taxon>
        <taxon>Hemiptera</taxon>
        <taxon>Sternorrhyncha</taxon>
        <taxon>Psylloidea</taxon>
        <taxon>Psyllidae</taxon>
        <taxon>Psyllinae</taxon>
        <taxon>Cacopsylla</taxon>
    </lineage>
</organism>
<feature type="transmembrane region" description="Helical" evidence="1">
    <location>
        <begin position="85"/>
        <end position="111"/>
    </location>
</feature>
<evidence type="ECO:0000256" key="1">
    <source>
        <dbReference type="SAM" id="Phobius"/>
    </source>
</evidence>
<dbReference type="EMBL" id="HBUF01381242">
    <property type="protein sequence ID" value="CAG6730345.1"/>
    <property type="molecule type" value="Transcribed_RNA"/>
</dbReference>
<keyword evidence="1" id="KW-0812">Transmembrane</keyword>
<evidence type="ECO:0000313" key="2">
    <source>
        <dbReference type="EMBL" id="CAG6730346.1"/>
    </source>
</evidence>
<sequence length="157" mass="18948">MKEFYFEIFGDDIFQNFARILHPFCRINPNAAHVVDICWHRIIKYVLSALRLLLLKYSCIKLNIIKIYSARHNFRKNNIIKIIKLLFVSNMLLTLFFVTVLAVFYVFYFNFCSCLSCFSCMMIFLRIIIVLQPNCFLWILLVFFFFFSSVNNLKRYR</sequence>
<keyword evidence="1" id="KW-1133">Transmembrane helix</keyword>
<protein>
    <submittedName>
        <fullName evidence="2">Uncharacterized protein</fullName>
    </submittedName>
</protein>
<proteinExistence type="predicted"/>
<accession>A0A8D9DV05</accession>